<dbReference type="Pfam" id="PF07729">
    <property type="entry name" value="FCD"/>
    <property type="match status" value="1"/>
</dbReference>
<proteinExistence type="predicted"/>
<protein>
    <submittedName>
        <fullName evidence="5">GntR family transcriptional regulator</fullName>
    </submittedName>
</protein>
<name>A0A0M3UWM0_FUSNC</name>
<dbReference type="InterPro" id="IPR008920">
    <property type="entry name" value="TF_FadR/GntR_C"/>
</dbReference>
<dbReference type="PRINTS" id="PR00035">
    <property type="entry name" value="HTHGNTR"/>
</dbReference>
<dbReference type="SMART" id="SM00895">
    <property type="entry name" value="FCD"/>
    <property type="match status" value="1"/>
</dbReference>
<evidence type="ECO:0000259" key="4">
    <source>
        <dbReference type="PROSITE" id="PS50949"/>
    </source>
</evidence>
<dbReference type="RefSeq" id="WP_005903683.1">
    <property type="nucleotide sequence ID" value="NZ_CP056014.1"/>
</dbReference>
<dbReference type="PATRIC" id="fig|76856.3.peg.487"/>
<dbReference type="GO" id="GO:0003700">
    <property type="term" value="F:DNA-binding transcription factor activity"/>
    <property type="evidence" value="ECO:0007669"/>
    <property type="project" value="InterPro"/>
</dbReference>
<evidence type="ECO:0000256" key="1">
    <source>
        <dbReference type="ARBA" id="ARBA00023015"/>
    </source>
</evidence>
<evidence type="ECO:0000313" key="6">
    <source>
        <dbReference type="Proteomes" id="UP000054800"/>
    </source>
</evidence>
<dbReference type="Gene3D" id="1.10.10.10">
    <property type="entry name" value="Winged helix-like DNA-binding domain superfamily/Winged helix DNA-binding domain"/>
    <property type="match status" value="1"/>
</dbReference>
<sequence>MEENKDTLLGKFIKTLSYKEQAYDLIKDAILFNKFRIGAIYSQESICNELGISRTPVREALIELQKEGYITILRGRGIEVTPVTEEDAKDILEVRIFYEKNNAFLAAKRIKDEDIKLLKECIEKLESNLSTFDSQLLYRIDHQFHRLVAKATQNNWMYKETELILDNYLRFENKSVYNNSIDGQLVFKEHLAIFNAIKDKDSEKAKKMMEKHLVNSYYRTLKKIWNTEKEELEIK</sequence>
<accession>A0A0M3UWM0</accession>
<dbReference type="InterPro" id="IPR000524">
    <property type="entry name" value="Tscrpt_reg_HTH_GntR"/>
</dbReference>
<evidence type="ECO:0000256" key="2">
    <source>
        <dbReference type="ARBA" id="ARBA00023125"/>
    </source>
</evidence>
<dbReference type="Gene3D" id="1.20.120.530">
    <property type="entry name" value="GntR ligand-binding domain-like"/>
    <property type="match status" value="1"/>
</dbReference>
<dbReference type="InterPro" id="IPR011711">
    <property type="entry name" value="GntR_C"/>
</dbReference>
<reference evidence="5 6" key="1">
    <citation type="submission" date="2015-10" db="EMBL/GenBank/DDBJ databases">
        <authorList>
            <person name="Gilbert D.G."/>
        </authorList>
    </citation>
    <scope>NUCLEOTIDE SEQUENCE [LARGE SCALE GENOMIC DNA]</scope>
    <source>
        <strain evidence="5 6">ChDC F311</strain>
    </source>
</reference>
<organism evidence="5 6">
    <name type="scientific">Fusobacterium nucleatum subsp. nucleatum</name>
    <dbReference type="NCBI Taxonomy" id="76856"/>
    <lineage>
        <taxon>Bacteria</taxon>
        <taxon>Fusobacteriati</taxon>
        <taxon>Fusobacteriota</taxon>
        <taxon>Fusobacteriia</taxon>
        <taxon>Fusobacteriales</taxon>
        <taxon>Fusobacteriaceae</taxon>
        <taxon>Fusobacterium</taxon>
    </lineage>
</organism>
<evidence type="ECO:0000313" key="5">
    <source>
        <dbReference type="EMBL" id="KUL98666.1"/>
    </source>
</evidence>
<evidence type="ECO:0000256" key="3">
    <source>
        <dbReference type="ARBA" id="ARBA00023163"/>
    </source>
</evidence>
<comment type="caution">
    <text evidence="5">The sequence shown here is derived from an EMBL/GenBank/DDBJ whole genome shotgun (WGS) entry which is preliminary data.</text>
</comment>
<dbReference type="OMA" id="GRCAYEA"/>
<dbReference type="Pfam" id="PF00392">
    <property type="entry name" value="GntR"/>
    <property type="match status" value="1"/>
</dbReference>
<dbReference type="InterPro" id="IPR036388">
    <property type="entry name" value="WH-like_DNA-bd_sf"/>
</dbReference>
<keyword evidence="3" id="KW-0804">Transcription</keyword>
<dbReference type="SUPFAM" id="SSF46785">
    <property type="entry name" value="Winged helix' DNA-binding domain"/>
    <property type="match status" value="1"/>
</dbReference>
<keyword evidence="1" id="KW-0805">Transcription regulation</keyword>
<dbReference type="CDD" id="cd07377">
    <property type="entry name" value="WHTH_GntR"/>
    <property type="match status" value="1"/>
</dbReference>
<dbReference type="InterPro" id="IPR036390">
    <property type="entry name" value="WH_DNA-bd_sf"/>
</dbReference>
<dbReference type="EMBL" id="LMVH01000001">
    <property type="protein sequence ID" value="KUL98666.1"/>
    <property type="molecule type" value="Genomic_DNA"/>
</dbReference>
<dbReference type="OrthoDB" id="389878at2"/>
<dbReference type="PROSITE" id="PS50949">
    <property type="entry name" value="HTH_GNTR"/>
    <property type="match status" value="1"/>
</dbReference>
<dbReference type="PANTHER" id="PTHR43537:SF24">
    <property type="entry name" value="GLUCONATE OPERON TRANSCRIPTIONAL REPRESSOR"/>
    <property type="match status" value="1"/>
</dbReference>
<dbReference type="SMART" id="SM00345">
    <property type="entry name" value="HTH_GNTR"/>
    <property type="match status" value="1"/>
</dbReference>
<feature type="domain" description="HTH gntR-type" evidence="4">
    <location>
        <begin position="16"/>
        <end position="83"/>
    </location>
</feature>
<dbReference type="GO" id="GO:0003677">
    <property type="term" value="F:DNA binding"/>
    <property type="evidence" value="ECO:0007669"/>
    <property type="project" value="UniProtKB-KW"/>
</dbReference>
<gene>
    <name evidence="5" type="ORF">RO03_03795</name>
</gene>
<dbReference type="AlphaFoldDB" id="A0A0M3UWM0"/>
<dbReference type="Proteomes" id="UP000054800">
    <property type="component" value="Unassembled WGS sequence"/>
</dbReference>
<dbReference type="PANTHER" id="PTHR43537">
    <property type="entry name" value="TRANSCRIPTIONAL REGULATOR, GNTR FAMILY"/>
    <property type="match status" value="1"/>
</dbReference>
<keyword evidence="2" id="KW-0238">DNA-binding</keyword>
<dbReference type="SUPFAM" id="SSF48008">
    <property type="entry name" value="GntR ligand-binding domain-like"/>
    <property type="match status" value="1"/>
</dbReference>
<dbReference type="GeneID" id="79783862"/>